<reference evidence="15 16" key="1">
    <citation type="submission" date="2025-04" db="UniProtKB">
        <authorList>
            <consortium name="RefSeq"/>
        </authorList>
    </citation>
    <scope>IDENTIFICATION</scope>
</reference>
<dbReference type="Pfam" id="PF00076">
    <property type="entry name" value="RRM_1"/>
    <property type="match status" value="1"/>
</dbReference>
<dbReference type="AlphaFoldDB" id="A0A1S4EPU6"/>
<keyword evidence="5" id="KW-0158">Chromosome</keyword>
<dbReference type="GO" id="GO:0003723">
    <property type="term" value="F:RNA binding"/>
    <property type="evidence" value="ECO:0007669"/>
    <property type="project" value="UniProtKB-UniRule"/>
</dbReference>
<protein>
    <recommendedName>
        <fullName evidence="4">Negative elongation factor E</fullName>
    </recommendedName>
</protein>
<dbReference type="GO" id="GO:0032021">
    <property type="term" value="C:NELF complex"/>
    <property type="evidence" value="ECO:0007669"/>
    <property type="project" value="InterPro"/>
</dbReference>
<evidence type="ECO:0000256" key="7">
    <source>
        <dbReference type="ARBA" id="ARBA00022884"/>
    </source>
</evidence>
<dbReference type="KEGG" id="dci:103520608"/>
<dbReference type="InterPro" id="IPR033102">
    <property type="entry name" value="NELFE"/>
</dbReference>
<evidence type="ECO:0000256" key="5">
    <source>
        <dbReference type="ARBA" id="ARBA00022454"/>
    </source>
</evidence>
<dbReference type="STRING" id="121845.A0A1S4EPU6"/>
<dbReference type="InterPro" id="IPR012677">
    <property type="entry name" value="Nucleotide-bd_a/b_plait_sf"/>
</dbReference>
<dbReference type="GeneID" id="103520608"/>
<keyword evidence="7 11" id="KW-0694">RNA-binding</keyword>
<dbReference type="InterPro" id="IPR000504">
    <property type="entry name" value="RRM_dom"/>
</dbReference>
<keyword evidence="10" id="KW-0539">Nucleus</keyword>
<feature type="region of interest" description="Disordered" evidence="12">
    <location>
        <begin position="25"/>
        <end position="57"/>
    </location>
</feature>
<evidence type="ECO:0000256" key="12">
    <source>
        <dbReference type="SAM" id="MobiDB-lite"/>
    </source>
</evidence>
<keyword evidence="15 16" id="KW-0648">Protein biosynthesis</keyword>
<dbReference type="OMA" id="SQKSAHK"/>
<keyword evidence="14" id="KW-1185">Reference proteome</keyword>
<keyword evidence="15 16" id="KW-0251">Elongation factor</keyword>
<dbReference type="GO" id="GO:0005694">
    <property type="term" value="C:chromosome"/>
    <property type="evidence" value="ECO:0007669"/>
    <property type="project" value="UniProtKB-SubCell"/>
</dbReference>
<dbReference type="PROSITE" id="PS50102">
    <property type="entry name" value="RRM"/>
    <property type="match status" value="1"/>
</dbReference>
<dbReference type="PaxDb" id="121845-A0A1S4EPU6"/>
<name>A0A1S4EPU6_DIACI</name>
<dbReference type="CTD" id="38982"/>
<organism evidence="14 15">
    <name type="scientific">Diaphorina citri</name>
    <name type="common">Asian citrus psyllid</name>
    <dbReference type="NCBI Taxonomy" id="121845"/>
    <lineage>
        <taxon>Eukaryota</taxon>
        <taxon>Metazoa</taxon>
        <taxon>Ecdysozoa</taxon>
        <taxon>Arthropoda</taxon>
        <taxon>Hexapoda</taxon>
        <taxon>Insecta</taxon>
        <taxon>Pterygota</taxon>
        <taxon>Neoptera</taxon>
        <taxon>Paraneoptera</taxon>
        <taxon>Hemiptera</taxon>
        <taxon>Sternorrhyncha</taxon>
        <taxon>Psylloidea</taxon>
        <taxon>Psyllidae</taxon>
        <taxon>Diaphorininae</taxon>
        <taxon>Diaphorina</taxon>
    </lineage>
</organism>
<evidence type="ECO:0000256" key="10">
    <source>
        <dbReference type="ARBA" id="ARBA00023242"/>
    </source>
</evidence>
<dbReference type="RefSeq" id="XP_017304201.1">
    <property type="nucleotide sequence ID" value="XM_017448712.2"/>
</dbReference>
<dbReference type="PANTHER" id="PTHR17250">
    <property type="entry name" value="NEGATIVE ELONGATION FACTOR E"/>
    <property type="match status" value="1"/>
</dbReference>
<evidence type="ECO:0000259" key="13">
    <source>
        <dbReference type="PROSITE" id="PS50102"/>
    </source>
</evidence>
<comment type="subcellular location">
    <subcellularLocation>
        <location evidence="2">Chromosome</location>
    </subcellularLocation>
    <subcellularLocation>
        <location evidence="1">Nucleus</location>
    </subcellularLocation>
</comment>
<evidence type="ECO:0000256" key="4">
    <source>
        <dbReference type="ARBA" id="ARBA00014464"/>
    </source>
</evidence>
<dbReference type="GO" id="GO:0003746">
    <property type="term" value="F:translation elongation factor activity"/>
    <property type="evidence" value="ECO:0007669"/>
    <property type="project" value="UniProtKB-KW"/>
</dbReference>
<keyword evidence="6" id="KW-0678">Repressor</keyword>
<dbReference type="PANTHER" id="PTHR17250:SF0">
    <property type="entry name" value="NEGATIVE ELONGATION FACTOR E"/>
    <property type="match status" value="1"/>
</dbReference>
<feature type="domain" description="RRM" evidence="13">
    <location>
        <begin position="174"/>
        <end position="244"/>
    </location>
</feature>
<dbReference type="SMART" id="SM00360">
    <property type="entry name" value="RRM"/>
    <property type="match status" value="1"/>
</dbReference>
<evidence type="ECO:0000256" key="11">
    <source>
        <dbReference type="PROSITE-ProRule" id="PRU00176"/>
    </source>
</evidence>
<evidence type="ECO:0000313" key="16">
    <source>
        <dbReference type="RefSeq" id="XP_026687605.1"/>
    </source>
</evidence>
<evidence type="ECO:0000256" key="9">
    <source>
        <dbReference type="ARBA" id="ARBA00023163"/>
    </source>
</evidence>
<evidence type="ECO:0000256" key="2">
    <source>
        <dbReference type="ARBA" id="ARBA00004286"/>
    </source>
</evidence>
<accession>A0A1S4EPU6</accession>
<dbReference type="GO" id="GO:0034244">
    <property type="term" value="P:negative regulation of transcription elongation by RNA polymerase II"/>
    <property type="evidence" value="ECO:0007669"/>
    <property type="project" value="TreeGrafter"/>
</dbReference>
<dbReference type="SUPFAM" id="SSF54928">
    <property type="entry name" value="RNA-binding domain, RBD"/>
    <property type="match status" value="1"/>
</dbReference>
<dbReference type="Proteomes" id="UP000079169">
    <property type="component" value="Unplaced"/>
</dbReference>
<evidence type="ECO:0000313" key="15">
    <source>
        <dbReference type="RefSeq" id="XP_017304201.1"/>
    </source>
</evidence>
<comment type="similarity">
    <text evidence="3">Belongs to the RRM NELF-E family.</text>
</comment>
<evidence type="ECO:0000256" key="6">
    <source>
        <dbReference type="ARBA" id="ARBA00022491"/>
    </source>
</evidence>
<dbReference type="InterPro" id="IPR035979">
    <property type="entry name" value="RBD_domain_sf"/>
</dbReference>
<keyword evidence="9" id="KW-0804">Transcription</keyword>
<dbReference type="Gene3D" id="3.30.70.330">
    <property type="match status" value="1"/>
</dbReference>
<proteinExistence type="inferred from homology"/>
<gene>
    <name evidence="15 16" type="primary">LOC103520608</name>
</gene>
<evidence type="ECO:0000256" key="1">
    <source>
        <dbReference type="ARBA" id="ARBA00004123"/>
    </source>
</evidence>
<dbReference type="RefSeq" id="XP_026687605.1">
    <property type="nucleotide sequence ID" value="XM_026831804.1"/>
</dbReference>
<evidence type="ECO:0000313" key="14">
    <source>
        <dbReference type="Proteomes" id="UP000079169"/>
    </source>
</evidence>
<sequence>MVYIHFPSNHTEEEITLQAKYQKLKRKKKSLQAQKAPRPEPERTQASSTLKRPIEAKDAREVARKLLKSGAINPIVRPPKRCEQEGFKRPRGLERKLTETDRSTVSAYQPFSAIQPEDSEPVDSKPKFLKSELYGNFVTAKRETNDDRTPVDKKVYGESLLTRLAPNEKPKGGNTIFVQGAGISEEFLRQHFSIFGKICSVSMEVEKGRGFVTFDSPESSDKAITEVNGTHVQGVKLKVSLARRQLKVAPINDAASSTTWSAIACHQSLKGNHKDKRHQVIYDDDIFGEEPPLEDPDSIAMETDK</sequence>
<keyword evidence="8" id="KW-0805">Transcription regulation</keyword>
<evidence type="ECO:0000256" key="8">
    <source>
        <dbReference type="ARBA" id="ARBA00023015"/>
    </source>
</evidence>
<evidence type="ECO:0000256" key="3">
    <source>
        <dbReference type="ARBA" id="ARBA00006120"/>
    </source>
</evidence>